<evidence type="ECO:0000313" key="15">
    <source>
        <dbReference type="EMBL" id="CUS34786.1"/>
    </source>
</evidence>
<dbReference type="PANTHER" id="PTHR22926:SF5">
    <property type="entry name" value="PHOSPHO-N-ACETYLMURAMOYL-PENTAPEPTIDE-TRANSFERASE HOMOLOG"/>
    <property type="match status" value="1"/>
</dbReference>
<dbReference type="UniPathway" id="UPA00219"/>
<keyword evidence="6 12" id="KW-0133">Cell shape</keyword>
<dbReference type="GO" id="GO:0046872">
    <property type="term" value="F:metal ion binding"/>
    <property type="evidence" value="ECO:0007669"/>
    <property type="project" value="UniProtKB-KW"/>
</dbReference>
<keyword evidence="10 12" id="KW-0131">Cell cycle</keyword>
<dbReference type="Pfam" id="PF00953">
    <property type="entry name" value="Glycos_transf_4"/>
    <property type="match status" value="1"/>
</dbReference>
<dbReference type="GO" id="GO:0005886">
    <property type="term" value="C:plasma membrane"/>
    <property type="evidence" value="ECO:0007669"/>
    <property type="project" value="UniProtKB-SubCell"/>
</dbReference>
<feature type="transmembrane region" description="Helical" evidence="12">
    <location>
        <begin position="66"/>
        <end position="91"/>
    </location>
</feature>
<accession>A0A0S4LI02</accession>
<evidence type="ECO:0000256" key="4">
    <source>
        <dbReference type="ARBA" id="ARBA00022679"/>
    </source>
</evidence>
<evidence type="ECO:0000256" key="8">
    <source>
        <dbReference type="ARBA" id="ARBA00022989"/>
    </source>
</evidence>
<feature type="transmembrane region" description="Helical" evidence="12">
    <location>
        <begin position="237"/>
        <end position="254"/>
    </location>
</feature>
<dbReference type="GO" id="GO:0008360">
    <property type="term" value="P:regulation of cell shape"/>
    <property type="evidence" value="ECO:0007669"/>
    <property type="project" value="UniProtKB-KW"/>
</dbReference>
<evidence type="ECO:0000256" key="14">
    <source>
        <dbReference type="PIRSR" id="PIRSR600715-1"/>
    </source>
</evidence>
<dbReference type="HAMAP" id="MF_00038">
    <property type="entry name" value="MraY"/>
    <property type="match status" value="1"/>
</dbReference>
<evidence type="ECO:0000256" key="11">
    <source>
        <dbReference type="ARBA" id="ARBA00023316"/>
    </source>
</evidence>
<keyword evidence="8 12" id="KW-1133">Transmembrane helix</keyword>
<keyword evidence="4 12" id="KW-0808">Transferase</keyword>
<dbReference type="RefSeq" id="WP_090896149.1">
    <property type="nucleotide sequence ID" value="NZ_CZPZ01000011.1"/>
</dbReference>
<comment type="catalytic activity">
    <reaction evidence="12">
        <text>UDP-N-acetyl-alpha-D-muramoyl-L-alanyl-gamma-D-glutamyl-meso-2,6-diaminopimeloyl-D-alanyl-D-alanine + di-trans,octa-cis-undecaprenyl phosphate = di-trans,octa-cis-undecaprenyl diphospho-N-acetyl-alpha-D-muramoyl-L-alanyl-D-glutamyl-meso-2,6-diaminopimeloyl-D-alanyl-D-alanine + UMP</text>
        <dbReference type="Rhea" id="RHEA:28386"/>
        <dbReference type="ChEBI" id="CHEBI:57865"/>
        <dbReference type="ChEBI" id="CHEBI:60392"/>
        <dbReference type="ChEBI" id="CHEBI:61386"/>
        <dbReference type="ChEBI" id="CHEBI:61387"/>
        <dbReference type="EC" id="2.7.8.13"/>
    </reaction>
</comment>
<evidence type="ECO:0000313" key="16">
    <source>
        <dbReference type="Proteomes" id="UP000198736"/>
    </source>
</evidence>
<feature type="transmembrane region" description="Helical" evidence="12">
    <location>
        <begin position="336"/>
        <end position="355"/>
    </location>
</feature>
<comment type="cofactor">
    <cofactor evidence="12 14">
        <name>Mg(2+)</name>
        <dbReference type="ChEBI" id="CHEBI:18420"/>
    </cofactor>
</comment>
<dbReference type="NCBIfam" id="TIGR00445">
    <property type="entry name" value="mraY"/>
    <property type="match status" value="1"/>
</dbReference>
<dbReference type="CDD" id="cd06852">
    <property type="entry name" value="GT_MraY"/>
    <property type="match status" value="1"/>
</dbReference>
<evidence type="ECO:0000256" key="9">
    <source>
        <dbReference type="ARBA" id="ARBA00023136"/>
    </source>
</evidence>
<keyword evidence="9 12" id="KW-0472">Membrane</keyword>
<gene>
    <name evidence="12 15" type="primary">mraY</name>
    <name evidence="15" type="ORF">COMA2_190014</name>
</gene>
<feature type="binding site" evidence="14">
    <location>
        <position position="265"/>
    </location>
    <ligand>
        <name>Mg(2+)</name>
        <dbReference type="ChEBI" id="CHEBI:18420"/>
    </ligand>
</feature>
<dbReference type="EC" id="2.7.8.13" evidence="12 13"/>
<dbReference type="Pfam" id="PF10555">
    <property type="entry name" value="MraY_sig1"/>
    <property type="match status" value="1"/>
</dbReference>
<dbReference type="STRING" id="1742973.COMA2_190014"/>
<dbReference type="EMBL" id="CZPZ01000011">
    <property type="protein sequence ID" value="CUS34786.1"/>
    <property type="molecule type" value="Genomic_DNA"/>
</dbReference>
<reference evidence="16" key="1">
    <citation type="submission" date="2015-10" db="EMBL/GenBank/DDBJ databases">
        <authorList>
            <person name="Luecker S."/>
            <person name="Luecker S."/>
        </authorList>
    </citation>
    <scope>NUCLEOTIDE SEQUENCE [LARGE SCALE GENOMIC DNA]</scope>
</reference>
<dbReference type="GO" id="GO:0051301">
    <property type="term" value="P:cell division"/>
    <property type="evidence" value="ECO:0007669"/>
    <property type="project" value="UniProtKB-KW"/>
</dbReference>
<evidence type="ECO:0000256" key="3">
    <source>
        <dbReference type="ARBA" id="ARBA00022618"/>
    </source>
</evidence>
<dbReference type="Proteomes" id="UP000198736">
    <property type="component" value="Unassembled WGS sequence"/>
</dbReference>
<feature type="transmembrane region" description="Helical" evidence="12">
    <location>
        <begin position="171"/>
        <end position="191"/>
    </location>
</feature>
<dbReference type="GO" id="GO:0051992">
    <property type="term" value="F:UDP-N-acetylmuramoyl-L-alanyl-D-glutamyl-meso-2,6-diaminopimelyl-D-alanyl-D-alanine:undecaprenyl-phosphate transferase activity"/>
    <property type="evidence" value="ECO:0007669"/>
    <property type="project" value="RHEA"/>
</dbReference>
<protein>
    <recommendedName>
        <fullName evidence="12 13">Phospho-N-acetylmuramoyl-pentapeptide-transferase</fullName>
        <ecNumber evidence="12 13">2.7.8.13</ecNumber>
    </recommendedName>
    <alternativeName>
        <fullName evidence="12">UDP-MurNAc-pentapeptide phosphotransferase</fullName>
    </alternativeName>
</protein>
<dbReference type="PROSITE" id="PS01347">
    <property type="entry name" value="MRAY_1"/>
    <property type="match status" value="1"/>
</dbReference>
<feature type="transmembrane region" description="Helical" evidence="12">
    <location>
        <begin position="261"/>
        <end position="281"/>
    </location>
</feature>
<dbReference type="InterPro" id="IPR018480">
    <property type="entry name" value="PNAcMuramoyl-5peptid_Trfase_CS"/>
</dbReference>
<keyword evidence="12 14" id="KW-0479">Metal-binding</keyword>
<keyword evidence="12 14" id="KW-0460">Magnesium</keyword>
<organism evidence="15 16">
    <name type="scientific">Candidatus Nitrospira nitrificans</name>
    <dbReference type="NCBI Taxonomy" id="1742973"/>
    <lineage>
        <taxon>Bacteria</taxon>
        <taxon>Pseudomonadati</taxon>
        <taxon>Nitrospirota</taxon>
        <taxon>Nitrospiria</taxon>
        <taxon>Nitrospirales</taxon>
        <taxon>Nitrospiraceae</taxon>
        <taxon>Nitrospira</taxon>
    </lineage>
</organism>
<evidence type="ECO:0000256" key="2">
    <source>
        <dbReference type="ARBA" id="ARBA00005583"/>
    </source>
</evidence>
<feature type="transmembrane region" description="Helical" evidence="12">
    <location>
        <begin position="287"/>
        <end position="309"/>
    </location>
</feature>
<keyword evidence="7 12" id="KW-0573">Peptidoglycan synthesis</keyword>
<dbReference type="PROSITE" id="PS01348">
    <property type="entry name" value="MRAY_2"/>
    <property type="match status" value="1"/>
</dbReference>
<feature type="binding site" evidence="14">
    <location>
        <position position="190"/>
    </location>
    <ligand>
        <name>Mg(2+)</name>
        <dbReference type="ChEBI" id="CHEBI:18420"/>
    </ligand>
</feature>
<feature type="transmembrane region" description="Helical" evidence="12">
    <location>
        <begin position="134"/>
        <end position="151"/>
    </location>
</feature>
<comment type="similarity">
    <text evidence="2 12">Belongs to the glycosyltransferase 4 family. MraY subfamily.</text>
</comment>
<feature type="transmembrane region" description="Helical" evidence="12">
    <location>
        <begin position="198"/>
        <end position="217"/>
    </location>
</feature>
<comment type="pathway">
    <text evidence="12">Cell wall biogenesis; peptidoglycan biosynthesis.</text>
</comment>
<keyword evidence="16" id="KW-1185">Reference proteome</keyword>
<evidence type="ECO:0000256" key="1">
    <source>
        <dbReference type="ARBA" id="ARBA00004141"/>
    </source>
</evidence>
<dbReference type="InterPro" id="IPR003524">
    <property type="entry name" value="PNAcMuramoyl-5peptid_Trfase"/>
</dbReference>
<dbReference type="AlphaFoldDB" id="A0A0S4LI02"/>
<dbReference type="GO" id="GO:0008963">
    <property type="term" value="F:phospho-N-acetylmuramoyl-pentapeptide-transferase activity"/>
    <property type="evidence" value="ECO:0007669"/>
    <property type="project" value="UniProtKB-UniRule"/>
</dbReference>
<dbReference type="GO" id="GO:0071555">
    <property type="term" value="P:cell wall organization"/>
    <property type="evidence" value="ECO:0007669"/>
    <property type="project" value="UniProtKB-KW"/>
</dbReference>
<name>A0A0S4LI02_9BACT</name>
<proteinExistence type="inferred from homology"/>
<feature type="transmembrane region" description="Helical" evidence="12">
    <location>
        <begin position="97"/>
        <end position="114"/>
    </location>
</feature>
<keyword evidence="3 12" id="KW-0132">Cell division</keyword>
<dbReference type="PANTHER" id="PTHR22926">
    <property type="entry name" value="PHOSPHO-N-ACETYLMURAMOYL-PENTAPEPTIDE-TRANSFERASE"/>
    <property type="match status" value="1"/>
</dbReference>
<evidence type="ECO:0000256" key="10">
    <source>
        <dbReference type="ARBA" id="ARBA00023306"/>
    </source>
</evidence>
<keyword evidence="5 12" id="KW-0812">Transmembrane</keyword>
<dbReference type="GO" id="GO:0009252">
    <property type="term" value="P:peptidoglycan biosynthetic process"/>
    <property type="evidence" value="ECO:0007669"/>
    <property type="project" value="UniProtKB-UniRule"/>
</dbReference>
<feature type="transmembrane region" description="Helical" evidence="12">
    <location>
        <begin position="26"/>
        <end position="45"/>
    </location>
</feature>
<evidence type="ECO:0000256" key="5">
    <source>
        <dbReference type="ARBA" id="ARBA00022692"/>
    </source>
</evidence>
<keyword evidence="11 12" id="KW-0961">Cell wall biogenesis/degradation</keyword>
<dbReference type="InterPro" id="IPR000715">
    <property type="entry name" value="Glycosyl_transferase_4"/>
</dbReference>
<dbReference type="OrthoDB" id="9805475at2"/>
<comment type="function">
    <text evidence="12">Catalyzes the initial step of the lipid cycle reactions in the biosynthesis of the cell wall peptidoglycan: transfers peptidoglycan precursor phospho-MurNAc-pentapeptide from UDP-MurNAc-pentapeptide onto the lipid carrier undecaprenyl phosphate, yielding undecaprenyl-pyrophosphoryl-MurNAc-pentapeptide, known as lipid I.</text>
</comment>
<keyword evidence="12" id="KW-1003">Cell membrane</keyword>
<evidence type="ECO:0000256" key="12">
    <source>
        <dbReference type="HAMAP-Rule" id="MF_00038"/>
    </source>
</evidence>
<evidence type="ECO:0000256" key="7">
    <source>
        <dbReference type="ARBA" id="ARBA00022984"/>
    </source>
</evidence>
<sequence length="358" mass="39496">MLYIWLYPFHKEFSFLNVFRYQSFRVIYAAVTAFLIAFVFAPWVIRKLQEIKLGQQIRDDGPKRHLAKSGTPTMGGILIIFAVTLSTFLWADISRPHIWLVLASTLGFCAIGFVDDYLKFIKARSKGLSASQKFTAQIIVALIVALVLYSLPGYSTKLSVPFFKNFTPDLGWFYVVFAVLVIVGCSNAVNLTDGLDGLAIGPVMIAALAYTVVAYVTGHRLMSEYLLIPHIDGAGELAVFTAAILGSSLGFLWFNTYPASVFMGDVGSLPLGAALGTVAVISKHELLLLLVGGVFVIEAVSVIFQVASFKSRGKRIFLMAPIHHHFEMKGWEEPKVVVRLWIIAILLALLSLSTLKLR</sequence>
<comment type="subcellular location">
    <subcellularLocation>
        <location evidence="12">Cell membrane</location>
        <topology evidence="12">Multi-pass membrane protein</topology>
    </subcellularLocation>
    <subcellularLocation>
        <location evidence="1">Membrane</location>
        <topology evidence="1">Multi-pass membrane protein</topology>
    </subcellularLocation>
</comment>
<evidence type="ECO:0000256" key="13">
    <source>
        <dbReference type="NCBIfam" id="TIGR00445"/>
    </source>
</evidence>
<evidence type="ECO:0000256" key="6">
    <source>
        <dbReference type="ARBA" id="ARBA00022960"/>
    </source>
</evidence>